<proteinExistence type="predicted"/>
<reference evidence="2 3" key="1">
    <citation type="submission" date="2019-05" db="EMBL/GenBank/DDBJ databases">
        <authorList>
            <person name="Hariharan J."/>
            <person name="Choudoir M.J."/>
            <person name="Diebold P."/>
            <person name="Panke-Buisse K."/>
            <person name="Buckley D.H."/>
        </authorList>
    </citation>
    <scope>NUCLEOTIDE SEQUENCE [LARGE SCALE GENOMIC DNA]</scope>
    <source>
        <strain evidence="2 3">SUN51</strain>
    </source>
</reference>
<keyword evidence="1" id="KW-0472">Membrane</keyword>
<organism evidence="2 3">
    <name type="scientific">Streptomyces apricus</name>
    <dbReference type="NCBI Taxonomy" id="1828112"/>
    <lineage>
        <taxon>Bacteria</taxon>
        <taxon>Bacillati</taxon>
        <taxon>Actinomycetota</taxon>
        <taxon>Actinomycetes</taxon>
        <taxon>Kitasatosporales</taxon>
        <taxon>Streptomycetaceae</taxon>
        <taxon>Streptomyces</taxon>
    </lineage>
</organism>
<evidence type="ECO:0000313" key="3">
    <source>
        <dbReference type="Proteomes" id="UP000324965"/>
    </source>
</evidence>
<feature type="transmembrane region" description="Helical" evidence="1">
    <location>
        <begin position="133"/>
        <end position="152"/>
    </location>
</feature>
<evidence type="ECO:0000313" key="2">
    <source>
        <dbReference type="EMBL" id="KAA0921312.1"/>
    </source>
</evidence>
<keyword evidence="3" id="KW-1185">Reference proteome</keyword>
<comment type="caution">
    <text evidence="2">The sequence shown here is derived from an EMBL/GenBank/DDBJ whole genome shotgun (WGS) entry which is preliminary data.</text>
</comment>
<keyword evidence="1" id="KW-1133">Transmembrane helix</keyword>
<sequence>MGDDNGGIRLAWRRDLRETLGGAHTELEPGSLADLAAAPGLREAYLRFGTVFPEEQLQLQALYGESQRAFEARTRQALEVTVRRVLLNVLGDQRLGAAEPDRHLAAYLEQEILRIRVRVEQDRELAVNRGLNLGFLLGMGLLVVLLVVPLLVGERLLGLCDVSLGCTDRWSLLGALVCGGAGAFGAVFSVLTRLRNKGDQLTRRPANGSREAVAPAQGARAARRGGVHRVLIGWMLAIAVYLLLSSGLVTVIEVPAGIADICSAQDHAASAGTAFWGFWGAVGFLAGFNERWAYGLVGRGGTARKA</sequence>
<protein>
    <submittedName>
        <fullName evidence="2">Uncharacterized protein</fullName>
    </submittedName>
</protein>
<dbReference type="AlphaFoldDB" id="A0A5A9ZX39"/>
<dbReference type="RefSeq" id="WP_149515714.1">
    <property type="nucleotide sequence ID" value="NZ_VDFC01000085.1"/>
</dbReference>
<dbReference type="OrthoDB" id="4187689at2"/>
<dbReference type="Proteomes" id="UP000324965">
    <property type="component" value="Unassembled WGS sequence"/>
</dbReference>
<name>A0A5A9ZX39_9ACTN</name>
<keyword evidence="1" id="KW-0812">Transmembrane</keyword>
<feature type="transmembrane region" description="Helical" evidence="1">
    <location>
        <begin position="172"/>
        <end position="194"/>
    </location>
</feature>
<gene>
    <name evidence="2" type="ORF">FGF04_36615</name>
</gene>
<dbReference type="EMBL" id="VDFC01000085">
    <property type="protein sequence ID" value="KAA0921312.1"/>
    <property type="molecule type" value="Genomic_DNA"/>
</dbReference>
<accession>A0A5A9ZX39</accession>
<feature type="transmembrane region" description="Helical" evidence="1">
    <location>
        <begin position="230"/>
        <end position="252"/>
    </location>
</feature>
<evidence type="ECO:0000256" key="1">
    <source>
        <dbReference type="SAM" id="Phobius"/>
    </source>
</evidence>